<protein>
    <submittedName>
        <fullName evidence="1">Uncharacterized protein</fullName>
    </submittedName>
</protein>
<sequence length="77" mass="8234">MRGKNIVSVSDMLADDNNDDVAAIGDENVSNNLYVAAVVERQQVEAISTTETFESKSEVLIPLVQAPVGSNIDLSLL</sequence>
<evidence type="ECO:0000313" key="2">
    <source>
        <dbReference type="Proteomes" id="UP001341840"/>
    </source>
</evidence>
<proteinExistence type="predicted"/>
<name>A0ABU6ZGI1_9FABA</name>
<keyword evidence="2" id="KW-1185">Reference proteome</keyword>
<reference evidence="1 2" key="1">
    <citation type="journal article" date="2023" name="Plants (Basel)">
        <title>Bridging the Gap: Combining Genomics and Transcriptomics Approaches to Understand Stylosanthes scabra, an Orphan Legume from the Brazilian Caatinga.</title>
        <authorList>
            <person name="Ferreira-Neto J.R.C."/>
            <person name="da Silva M.D."/>
            <person name="Binneck E."/>
            <person name="de Melo N.F."/>
            <person name="da Silva R.H."/>
            <person name="de Melo A.L.T.M."/>
            <person name="Pandolfi V."/>
            <person name="Bustamante F.O."/>
            <person name="Brasileiro-Vidal A.C."/>
            <person name="Benko-Iseppon A.M."/>
        </authorList>
    </citation>
    <scope>NUCLEOTIDE SEQUENCE [LARGE SCALE GENOMIC DNA]</scope>
    <source>
        <tissue evidence="1">Leaves</tissue>
    </source>
</reference>
<organism evidence="1 2">
    <name type="scientific">Stylosanthes scabra</name>
    <dbReference type="NCBI Taxonomy" id="79078"/>
    <lineage>
        <taxon>Eukaryota</taxon>
        <taxon>Viridiplantae</taxon>
        <taxon>Streptophyta</taxon>
        <taxon>Embryophyta</taxon>
        <taxon>Tracheophyta</taxon>
        <taxon>Spermatophyta</taxon>
        <taxon>Magnoliopsida</taxon>
        <taxon>eudicotyledons</taxon>
        <taxon>Gunneridae</taxon>
        <taxon>Pentapetalae</taxon>
        <taxon>rosids</taxon>
        <taxon>fabids</taxon>
        <taxon>Fabales</taxon>
        <taxon>Fabaceae</taxon>
        <taxon>Papilionoideae</taxon>
        <taxon>50 kb inversion clade</taxon>
        <taxon>dalbergioids sensu lato</taxon>
        <taxon>Dalbergieae</taxon>
        <taxon>Pterocarpus clade</taxon>
        <taxon>Stylosanthes</taxon>
    </lineage>
</organism>
<comment type="caution">
    <text evidence="1">The sequence shown here is derived from an EMBL/GenBank/DDBJ whole genome shotgun (WGS) entry which is preliminary data.</text>
</comment>
<dbReference type="Proteomes" id="UP001341840">
    <property type="component" value="Unassembled WGS sequence"/>
</dbReference>
<evidence type="ECO:0000313" key="1">
    <source>
        <dbReference type="EMBL" id="MED6221058.1"/>
    </source>
</evidence>
<accession>A0ABU6ZGI1</accession>
<gene>
    <name evidence="1" type="ORF">PIB30_050791</name>
</gene>
<dbReference type="EMBL" id="JASCZI010272213">
    <property type="protein sequence ID" value="MED6221058.1"/>
    <property type="molecule type" value="Genomic_DNA"/>
</dbReference>